<dbReference type="InterPro" id="IPR052530">
    <property type="entry name" value="NAD(P)H_nitroreductase"/>
</dbReference>
<dbReference type="PANTHER" id="PTHR43821">
    <property type="entry name" value="NAD(P)H NITROREDUCTASE YDJA-RELATED"/>
    <property type="match status" value="1"/>
</dbReference>
<feature type="binding site" evidence="8">
    <location>
        <position position="20"/>
    </location>
    <ligand>
        <name>FMN</name>
        <dbReference type="ChEBI" id="CHEBI:58210"/>
        <note>ligand shared between dimeric partners</note>
    </ligand>
</feature>
<dbReference type="Gene3D" id="3.40.109.10">
    <property type="entry name" value="NADH Oxidase"/>
    <property type="match status" value="1"/>
</dbReference>
<protein>
    <recommendedName>
        <fullName evidence="7">Putative NAD(P)H nitroreductase</fullName>
        <ecNumber evidence="7">1.-.-.-</ecNumber>
    </recommendedName>
</protein>
<evidence type="ECO:0000256" key="2">
    <source>
        <dbReference type="ARBA" id="ARBA00022630"/>
    </source>
</evidence>
<dbReference type="PIRSF" id="PIRSF000232">
    <property type="entry name" value="YdjA"/>
    <property type="match status" value="1"/>
</dbReference>
<dbReference type="PANTHER" id="PTHR43821:SF1">
    <property type="entry name" value="NAD(P)H NITROREDUCTASE YDJA-RELATED"/>
    <property type="match status" value="1"/>
</dbReference>
<evidence type="ECO:0000256" key="5">
    <source>
        <dbReference type="ARBA" id="ARBA00023002"/>
    </source>
</evidence>
<dbReference type="SUPFAM" id="SSF55469">
    <property type="entry name" value="FMN-dependent nitroreductase-like"/>
    <property type="match status" value="1"/>
</dbReference>
<sequence>MVEPAPDDAELMQLLTAAARIPDHGKLAPWRFIVFRGEARLEAGRRLLAIAERKNGTLDEGQRKQELERLARAPLVVAVVSRAAEHPKIPVWEQQLSAGACCMTLLHAAHALGYAAQWLTEWVAYDAEAGRILGVKDGEQIAGFIHIGTPSLPPTERPRPELDQIVTYWQGE</sequence>
<dbReference type="InterPro" id="IPR029479">
    <property type="entry name" value="Nitroreductase"/>
</dbReference>
<dbReference type="Pfam" id="PF00881">
    <property type="entry name" value="Nitroreductase"/>
    <property type="match status" value="1"/>
</dbReference>
<keyword evidence="11" id="KW-1185">Reference proteome</keyword>
<dbReference type="InterPro" id="IPR000415">
    <property type="entry name" value="Nitroreductase-like"/>
</dbReference>
<proteinExistence type="inferred from homology"/>
<evidence type="ECO:0000313" key="11">
    <source>
        <dbReference type="Proteomes" id="UP000541109"/>
    </source>
</evidence>
<feature type="binding site" evidence="8">
    <location>
        <position position="24"/>
    </location>
    <ligand>
        <name>FMN</name>
        <dbReference type="ChEBI" id="CHEBI:58210"/>
        <note>ligand shared between dimeric partners</note>
    </ligand>
</feature>
<evidence type="ECO:0000259" key="9">
    <source>
        <dbReference type="Pfam" id="PF00881"/>
    </source>
</evidence>
<dbReference type="InterPro" id="IPR026021">
    <property type="entry name" value="YdjA-like"/>
</dbReference>
<keyword evidence="5 7" id="KW-0560">Oxidoreductase</keyword>
<evidence type="ECO:0000256" key="3">
    <source>
        <dbReference type="ARBA" id="ARBA00022643"/>
    </source>
</evidence>
<dbReference type="GO" id="GO:0016491">
    <property type="term" value="F:oxidoreductase activity"/>
    <property type="evidence" value="ECO:0007669"/>
    <property type="project" value="UniProtKB-UniRule"/>
</dbReference>
<dbReference type="AlphaFoldDB" id="A0A839AEN1"/>
<dbReference type="EC" id="1.-.-.-" evidence="7"/>
<name>A0A839AEN1_9HYPH</name>
<evidence type="ECO:0000313" key="10">
    <source>
        <dbReference type="EMBL" id="MBA5777595.1"/>
    </source>
</evidence>
<gene>
    <name evidence="10" type="ORF">H2509_10720</name>
</gene>
<keyword evidence="2 7" id="KW-0285">Flavoprotein</keyword>
<evidence type="ECO:0000256" key="8">
    <source>
        <dbReference type="PIRSR" id="PIRSR000232-1"/>
    </source>
</evidence>
<feature type="domain" description="Nitroreductase" evidence="9">
    <location>
        <begin position="4"/>
        <end position="148"/>
    </location>
</feature>
<organism evidence="10 11">
    <name type="scientific">Stappia albiluteola</name>
    <dbReference type="NCBI Taxonomy" id="2758565"/>
    <lineage>
        <taxon>Bacteria</taxon>
        <taxon>Pseudomonadati</taxon>
        <taxon>Pseudomonadota</taxon>
        <taxon>Alphaproteobacteria</taxon>
        <taxon>Hyphomicrobiales</taxon>
        <taxon>Stappiaceae</taxon>
        <taxon>Stappia</taxon>
    </lineage>
</organism>
<comment type="similarity">
    <text evidence="1 7">Belongs to the nitroreductase family.</text>
</comment>
<feature type="binding site" description="in other chain" evidence="8">
    <location>
        <begin position="118"/>
        <end position="120"/>
    </location>
    <ligand>
        <name>FMN</name>
        <dbReference type="ChEBI" id="CHEBI:58210"/>
        <note>ligand shared between dimeric partners</note>
    </ligand>
</feature>
<evidence type="ECO:0000256" key="6">
    <source>
        <dbReference type="ARBA" id="ARBA00023027"/>
    </source>
</evidence>
<dbReference type="Proteomes" id="UP000541109">
    <property type="component" value="Unassembled WGS sequence"/>
</dbReference>
<keyword evidence="3 7" id="KW-0288">FMN</keyword>
<accession>A0A839AEN1</accession>
<dbReference type="EMBL" id="JACFXV010000053">
    <property type="protein sequence ID" value="MBA5777595.1"/>
    <property type="molecule type" value="Genomic_DNA"/>
</dbReference>
<comment type="caution">
    <text evidence="10">The sequence shown here is derived from an EMBL/GenBank/DDBJ whole genome shotgun (WGS) entry which is preliminary data.</text>
</comment>
<reference evidence="10 11" key="1">
    <citation type="submission" date="2020-07" db="EMBL/GenBank/DDBJ databases">
        <title>Stappia sp., F7233, whole genome shotgun sequencing project.</title>
        <authorList>
            <person name="Jiang S."/>
            <person name="Liu Z.W."/>
            <person name="Du Z.J."/>
        </authorList>
    </citation>
    <scope>NUCLEOTIDE SEQUENCE [LARGE SCALE GENOMIC DNA]</scope>
    <source>
        <strain evidence="10 11">F7233</strain>
    </source>
</reference>
<evidence type="ECO:0000256" key="1">
    <source>
        <dbReference type="ARBA" id="ARBA00007118"/>
    </source>
</evidence>
<dbReference type="CDD" id="cd02135">
    <property type="entry name" value="YdjA-like"/>
    <property type="match status" value="1"/>
</dbReference>
<evidence type="ECO:0000256" key="7">
    <source>
        <dbReference type="PIRNR" id="PIRNR000232"/>
    </source>
</evidence>
<keyword evidence="6 7" id="KW-0520">NAD</keyword>
<comment type="cofactor">
    <cofactor evidence="8">
        <name>FMN</name>
        <dbReference type="ChEBI" id="CHEBI:58210"/>
    </cofactor>
    <text evidence="8">Binds 1 FMN per subunit.</text>
</comment>
<keyword evidence="4 7" id="KW-0521">NADP</keyword>
<evidence type="ECO:0000256" key="4">
    <source>
        <dbReference type="ARBA" id="ARBA00022857"/>
    </source>
</evidence>